<dbReference type="Proteomes" id="UP000186940">
    <property type="component" value="Unassembled WGS sequence"/>
</dbReference>
<organism evidence="2 3">
    <name type="scientific">Candidatus Syntropharchaeum caldarium</name>
    <dbReference type="NCBI Taxonomy" id="1838285"/>
    <lineage>
        <taxon>Archaea</taxon>
        <taxon>Methanobacteriati</taxon>
        <taxon>Methanobacteriota</taxon>
        <taxon>Stenosarchaea group</taxon>
        <taxon>Methanomicrobia</taxon>
        <taxon>Methanosarcinales</taxon>
        <taxon>ANME-2 cluster</taxon>
        <taxon>Candidatus Syntropharchaeum</taxon>
    </lineage>
</organism>
<dbReference type="InterPro" id="IPR000668">
    <property type="entry name" value="Peptidase_C1A_C"/>
</dbReference>
<proteinExistence type="predicted"/>
<keyword evidence="3" id="KW-1185">Reference proteome</keyword>
<feature type="domain" description="Peptidase C1A papain C-terminal" evidence="1">
    <location>
        <begin position="153"/>
        <end position="197"/>
    </location>
</feature>
<accession>A0A1F2P7S0</accession>
<dbReference type="InterPro" id="IPR005590">
    <property type="entry name" value="DUF333"/>
</dbReference>
<dbReference type="InterPro" id="IPR038765">
    <property type="entry name" value="Papain-like_cys_pep_sf"/>
</dbReference>
<sequence length="203" mass="22458">MFVALIAGCMMKENNTSNSNETGIGLANPAAAYCNELGYEYKIITDNESGQRGICIFPDNTSCDAWDFFTGKCGQNYSYCKLHGYDIETVRNGKNPFSQECVVCVLPNKTTKSVMKLMDLDEKISAGAIPIEYKSKNVSGISRENNYFEVVNPTTFDWRNKDGKNWITPVRDQGYCGSCWAFAAVGGVEAKIIVPRKTKSTMG</sequence>
<dbReference type="PROSITE" id="PS00139">
    <property type="entry name" value="THIOL_PROTEASE_CYS"/>
    <property type="match status" value="1"/>
</dbReference>
<name>A0A1F2P7S0_9EURY</name>
<dbReference type="AlphaFoldDB" id="A0A1F2P7S0"/>
<dbReference type="STRING" id="1838285.SCAL_001278"/>
<reference evidence="2" key="1">
    <citation type="submission" date="2016-05" db="EMBL/GenBank/DDBJ databases">
        <title>Microbial consortia oxidize butane by reversing methanogenesis.</title>
        <authorList>
            <person name="Laso-Perez R."/>
            <person name="Richter M."/>
            <person name="Wegener G."/>
            <person name="Musat F."/>
        </authorList>
    </citation>
    <scope>NUCLEOTIDE SEQUENCE [LARGE SCALE GENOMIC DNA]</scope>
    <source>
        <strain evidence="2">BOX2</strain>
    </source>
</reference>
<dbReference type="InterPro" id="IPR000169">
    <property type="entry name" value="Pept_cys_AS"/>
</dbReference>
<dbReference type="GO" id="GO:0008234">
    <property type="term" value="F:cysteine-type peptidase activity"/>
    <property type="evidence" value="ECO:0007669"/>
    <property type="project" value="InterPro"/>
</dbReference>
<evidence type="ECO:0000313" key="2">
    <source>
        <dbReference type="EMBL" id="OFV67360.1"/>
    </source>
</evidence>
<comment type="caution">
    <text evidence="2">The sequence shown here is derived from an EMBL/GenBank/DDBJ whole genome shotgun (WGS) entry which is preliminary data.</text>
</comment>
<dbReference type="GO" id="GO:0006508">
    <property type="term" value="P:proteolysis"/>
    <property type="evidence" value="ECO:0007669"/>
    <property type="project" value="InterPro"/>
</dbReference>
<evidence type="ECO:0000259" key="1">
    <source>
        <dbReference type="Pfam" id="PF00112"/>
    </source>
</evidence>
<dbReference type="Pfam" id="PF03891">
    <property type="entry name" value="DUF333"/>
    <property type="match status" value="1"/>
</dbReference>
<protein>
    <submittedName>
        <fullName evidence="2">Protein containing DUF333</fullName>
    </submittedName>
</protein>
<gene>
    <name evidence="2" type="ORF">SCAL_001278</name>
</gene>
<dbReference type="SUPFAM" id="SSF54001">
    <property type="entry name" value="Cysteine proteinases"/>
    <property type="match status" value="1"/>
</dbReference>
<dbReference type="Pfam" id="PF00112">
    <property type="entry name" value="Peptidase_C1"/>
    <property type="match status" value="1"/>
</dbReference>
<dbReference type="Gene3D" id="3.90.70.10">
    <property type="entry name" value="Cysteine proteinases"/>
    <property type="match status" value="1"/>
</dbReference>
<evidence type="ECO:0000313" key="3">
    <source>
        <dbReference type="Proteomes" id="UP000186940"/>
    </source>
</evidence>
<dbReference type="EMBL" id="LYOS01000004">
    <property type="protein sequence ID" value="OFV67360.1"/>
    <property type="molecule type" value="Genomic_DNA"/>
</dbReference>